<evidence type="ECO:0000313" key="2">
    <source>
        <dbReference type="Proteomes" id="UP000663862"/>
    </source>
</evidence>
<reference evidence="1" key="1">
    <citation type="submission" date="2021-02" db="EMBL/GenBank/DDBJ databases">
        <authorList>
            <person name="Nowell W R."/>
        </authorList>
    </citation>
    <scope>NUCLEOTIDE SEQUENCE</scope>
</reference>
<gene>
    <name evidence="1" type="ORF">TSG867_LOCUS25875</name>
</gene>
<sequence>MAEKIGRSGVQISHGRLLISTLISILERPQRCNFRLMLKHSFRDGVLGCFNYGNQGWSWLLSSGAIRGVHTIRVFLKNRVQYTSNESKILEIRSSFHLIDNNNNKNTWKEDGKPSTVHILIIINSQDDPVVSYLKT</sequence>
<dbReference type="Proteomes" id="UP000663862">
    <property type="component" value="Unassembled WGS sequence"/>
</dbReference>
<accession>A0A820ZZS6</accession>
<organism evidence="1 2">
    <name type="scientific">Rotaria socialis</name>
    <dbReference type="NCBI Taxonomy" id="392032"/>
    <lineage>
        <taxon>Eukaryota</taxon>
        <taxon>Metazoa</taxon>
        <taxon>Spiralia</taxon>
        <taxon>Gnathifera</taxon>
        <taxon>Rotifera</taxon>
        <taxon>Eurotatoria</taxon>
        <taxon>Bdelloidea</taxon>
        <taxon>Philodinida</taxon>
        <taxon>Philodinidae</taxon>
        <taxon>Rotaria</taxon>
    </lineage>
</organism>
<protein>
    <submittedName>
        <fullName evidence="1">Uncharacterized protein</fullName>
    </submittedName>
</protein>
<dbReference type="AlphaFoldDB" id="A0A820ZZS6"/>
<dbReference type="EMBL" id="CAJOBQ010002608">
    <property type="protein sequence ID" value="CAF4569731.1"/>
    <property type="molecule type" value="Genomic_DNA"/>
</dbReference>
<name>A0A820ZZS6_9BILA</name>
<proteinExistence type="predicted"/>
<evidence type="ECO:0000313" key="1">
    <source>
        <dbReference type="EMBL" id="CAF4569731.1"/>
    </source>
</evidence>
<comment type="caution">
    <text evidence="1">The sequence shown here is derived from an EMBL/GenBank/DDBJ whole genome shotgun (WGS) entry which is preliminary data.</text>
</comment>